<dbReference type="EMBL" id="BMLM01000002">
    <property type="protein sequence ID" value="GGN86574.1"/>
    <property type="molecule type" value="Genomic_DNA"/>
</dbReference>
<evidence type="ECO:0000313" key="3">
    <source>
        <dbReference type="Proteomes" id="UP000626982"/>
    </source>
</evidence>
<reference evidence="3" key="1">
    <citation type="journal article" date="2019" name="Int. J. Syst. Evol. Microbiol.">
        <title>The Global Catalogue of Microorganisms (GCM) 10K type strain sequencing project: providing services to taxonomists for standard genome sequencing and annotation.</title>
        <authorList>
            <consortium name="The Broad Institute Genomics Platform"/>
            <consortium name="The Broad Institute Genome Sequencing Center for Infectious Disease"/>
            <person name="Wu L."/>
            <person name="Ma J."/>
        </authorList>
    </citation>
    <scope>NUCLEOTIDE SEQUENCE [LARGE SCALE GENOMIC DNA]</scope>
    <source>
        <strain evidence="3">CGMCC 1.6960</strain>
    </source>
</reference>
<proteinExistence type="predicted"/>
<gene>
    <name evidence="2" type="ORF">GCM10010968_20270</name>
</gene>
<dbReference type="PANTHER" id="PTHR33608:SF6">
    <property type="entry name" value="BLL2464 PROTEIN"/>
    <property type="match status" value="1"/>
</dbReference>
<protein>
    <recommendedName>
        <fullName evidence="1">DUF58 domain-containing protein</fullName>
    </recommendedName>
</protein>
<organism evidence="2 3">
    <name type="scientific">Agrococcus terreus</name>
    <dbReference type="NCBI Taxonomy" id="574649"/>
    <lineage>
        <taxon>Bacteria</taxon>
        <taxon>Bacillati</taxon>
        <taxon>Actinomycetota</taxon>
        <taxon>Actinomycetes</taxon>
        <taxon>Micrococcales</taxon>
        <taxon>Microbacteriaceae</taxon>
        <taxon>Agrococcus</taxon>
    </lineage>
</organism>
<dbReference type="PANTHER" id="PTHR33608">
    <property type="entry name" value="BLL2464 PROTEIN"/>
    <property type="match status" value="1"/>
</dbReference>
<feature type="domain" description="DUF58" evidence="1">
    <location>
        <begin position="41"/>
        <end position="257"/>
    </location>
</feature>
<name>A0ABQ2KLE6_9MICO</name>
<dbReference type="InterPro" id="IPR002881">
    <property type="entry name" value="DUF58"/>
</dbReference>
<dbReference type="Pfam" id="PF01882">
    <property type="entry name" value="DUF58"/>
    <property type="match status" value="1"/>
</dbReference>
<sequence length="295" mass="33384">MERRLRKVRTTMSIHAHRRTLELLDGEYASIHHGRSHDFDDLREYQPGDDVKDIDWKATARSHVPLIKRYIASRQHTLLLVVDAGRNMAAVSESGERKAELAILVAGVLGYLASRHGDRVALLAGDEERVLAVQEGGSEAHLERMLRQIDEAVSLDGPRSDLERVLALAVRRMRRRALVVVIADDVAYTHDLDVHLGRLQARHEVLWVSIGDADLMARGRDRRELVGVDSGQGLPAFLRRDRRLRRAFDEAAAERRARLEEGLRSLGIAAARVSDERGAIAALFRLLERHRRARR</sequence>
<evidence type="ECO:0000313" key="2">
    <source>
        <dbReference type="EMBL" id="GGN86574.1"/>
    </source>
</evidence>
<comment type="caution">
    <text evidence="2">The sequence shown here is derived from an EMBL/GenBank/DDBJ whole genome shotgun (WGS) entry which is preliminary data.</text>
</comment>
<accession>A0ABQ2KLE6</accession>
<dbReference type="Proteomes" id="UP000626982">
    <property type="component" value="Unassembled WGS sequence"/>
</dbReference>
<evidence type="ECO:0000259" key="1">
    <source>
        <dbReference type="Pfam" id="PF01882"/>
    </source>
</evidence>
<dbReference type="RefSeq" id="WP_188718198.1">
    <property type="nucleotide sequence ID" value="NZ_BAABBD010000007.1"/>
</dbReference>
<keyword evidence="3" id="KW-1185">Reference proteome</keyword>